<evidence type="ECO:0000259" key="5">
    <source>
        <dbReference type="PROSITE" id="PS51007"/>
    </source>
</evidence>
<dbReference type="InterPro" id="IPR002327">
    <property type="entry name" value="Cyt_c_1A/1B"/>
</dbReference>
<dbReference type="PROSITE" id="PS51007">
    <property type="entry name" value="CYTC"/>
    <property type="match status" value="1"/>
</dbReference>
<evidence type="ECO:0000256" key="4">
    <source>
        <dbReference type="SAM" id="SignalP"/>
    </source>
</evidence>
<protein>
    <submittedName>
        <fullName evidence="6">Cytochrome c family protein</fullName>
    </submittedName>
</protein>
<evidence type="ECO:0000256" key="1">
    <source>
        <dbReference type="ARBA" id="ARBA00022723"/>
    </source>
</evidence>
<feature type="chain" id="PRO_5047527462" evidence="4">
    <location>
        <begin position="28"/>
        <end position="183"/>
    </location>
</feature>
<dbReference type="PANTHER" id="PTHR11961">
    <property type="entry name" value="CYTOCHROME C"/>
    <property type="match status" value="1"/>
</dbReference>
<dbReference type="Proteomes" id="UP000756530">
    <property type="component" value="Unassembled WGS sequence"/>
</dbReference>
<dbReference type="Pfam" id="PF00034">
    <property type="entry name" value="Cytochrom_C"/>
    <property type="match status" value="1"/>
</dbReference>
<accession>A0ABS6SX87</accession>
<reference evidence="6 7" key="1">
    <citation type="submission" date="2021-05" db="EMBL/GenBank/DDBJ databases">
        <title>Culturable bacteria isolated from Daya Bay.</title>
        <authorList>
            <person name="Zheng W."/>
            <person name="Yu S."/>
            <person name="Huang Y."/>
        </authorList>
    </citation>
    <scope>NUCLEOTIDE SEQUENCE [LARGE SCALE GENOMIC DNA]</scope>
    <source>
        <strain evidence="6 7">DP4N28-5</strain>
    </source>
</reference>
<keyword evidence="2 3" id="KW-0408">Iron</keyword>
<dbReference type="RefSeq" id="WP_218390401.1">
    <property type="nucleotide sequence ID" value="NZ_JAHUZE010000001.1"/>
</dbReference>
<sequence length="183" mass="19118">MFDTMTLTKAGAAVCAALLIFLFSNWAAEALYHTDVAEAHGDDHGEEADAHGASKGYVIASLEGDAGGEEEEAVEVSFEEVFASADAGAGERVFNKCKACHKLDGSNGTGPHLDGVVGRAVAAVDGFGYSDAMAAHGGDWTPEELNAFLENPRSDIEGTKMSFAGLKDVEDRANLIAYLAENS</sequence>
<gene>
    <name evidence="6" type="ORF">KJP28_01175</name>
</gene>
<feature type="signal peptide" evidence="4">
    <location>
        <begin position="1"/>
        <end position="27"/>
    </location>
</feature>
<keyword evidence="3" id="KW-0349">Heme</keyword>
<evidence type="ECO:0000313" key="6">
    <source>
        <dbReference type="EMBL" id="MBV7377519.1"/>
    </source>
</evidence>
<dbReference type="InterPro" id="IPR009056">
    <property type="entry name" value="Cyt_c-like_dom"/>
</dbReference>
<keyword evidence="4" id="KW-0732">Signal</keyword>
<comment type="caution">
    <text evidence="6">The sequence shown here is derived from an EMBL/GenBank/DDBJ whole genome shotgun (WGS) entry which is preliminary data.</text>
</comment>
<keyword evidence="7" id="KW-1185">Reference proteome</keyword>
<name>A0ABS6SX87_9RHOB</name>
<evidence type="ECO:0000256" key="3">
    <source>
        <dbReference type="PROSITE-ProRule" id="PRU00433"/>
    </source>
</evidence>
<dbReference type="EMBL" id="JAHUZE010000001">
    <property type="protein sequence ID" value="MBV7377519.1"/>
    <property type="molecule type" value="Genomic_DNA"/>
</dbReference>
<feature type="domain" description="Cytochrome c" evidence="5">
    <location>
        <begin position="85"/>
        <end position="183"/>
    </location>
</feature>
<evidence type="ECO:0000256" key="2">
    <source>
        <dbReference type="ARBA" id="ARBA00023004"/>
    </source>
</evidence>
<proteinExistence type="predicted"/>
<keyword evidence="1 3" id="KW-0479">Metal-binding</keyword>
<organism evidence="6 7">
    <name type="scientific">Maritimibacter dapengensis</name>
    <dbReference type="NCBI Taxonomy" id="2836868"/>
    <lineage>
        <taxon>Bacteria</taxon>
        <taxon>Pseudomonadati</taxon>
        <taxon>Pseudomonadota</taxon>
        <taxon>Alphaproteobacteria</taxon>
        <taxon>Rhodobacterales</taxon>
        <taxon>Roseobacteraceae</taxon>
        <taxon>Maritimibacter</taxon>
    </lineage>
</organism>
<evidence type="ECO:0000313" key="7">
    <source>
        <dbReference type="Proteomes" id="UP000756530"/>
    </source>
</evidence>